<dbReference type="Proteomes" id="UP000009273">
    <property type="component" value="Segment"/>
</dbReference>
<gene>
    <name evidence="1" type="primary">627</name>
    <name evidence="1" type="ORF">G_627</name>
</gene>
<dbReference type="EMBL" id="JN638751">
    <property type="protein sequence ID" value="AEO93872.1"/>
    <property type="molecule type" value="Genomic_DNA"/>
</dbReference>
<organism evidence="1 2">
    <name type="scientific">Bacillus phage G</name>
    <dbReference type="NCBI Taxonomy" id="2884420"/>
    <lineage>
        <taxon>Viruses</taxon>
        <taxon>Duplodnaviria</taxon>
        <taxon>Heunggongvirae</taxon>
        <taxon>Uroviricota</taxon>
        <taxon>Caudoviricetes</taxon>
        <taxon>Donellivirus</taxon>
        <taxon>Donellivirus gee</taxon>
    </lineage>
</organism>
<name>G3MB07_9CAUD</name>
<accession>G3MB07</accession>
<protein>
    <submittedName>
        <fullName evidence="1">Gp627</fullName>
    </submittedName>
</protein>
<dbReference type="KEGG" id="vg:18563837"/>
<proteinExistence type="predicted"/>
<keyword evidence="2" id="KW-1185">Reference proteome</keyword>
<evidence type="ECO:0000313" key="2">
    <source>
        <dbReference type="Proteomes" id="UP000009273"/>
    </source>
</evidence>
<dbReference type="GeneID" id="18563837"/>
<evidence type="ECO:0000313" key="1">
    <source>
        <dbReference type="EMBL" id="AEO93872.1"/>
    </source>
</evidence>
<dbReference type="RefSeq" id="YP_009015919.1">
    <property type="nucleotide sequence ID" value="NC_023719.1"/>
</dbReference>
<reference evidence="1 2" key="1">
    <citation type="submission" date="2011-09" db="EMBL/GenBank/DDBJ databases">
        <authorList>
            <person name="Pope W.H."/>
            <person name="Pedulla M.L."/>
            <person name="Ford M.E."/>
            <person name="Peebles C.L."/>
            <person name="Hatfull G.H."/>
            <person name="Hendrix R.W."/>
        </authorList>
    </citation>
    <scope>NUCLEOTIDE SEQUENCE [LARGE SCALE GENOMIC DNA]</scope>
    <source>
        <strain evidence="1">G</strain>
    </source>
</reference>
<sequence>MITMQDKILSHIDSVARDNGFEAVVSDSGNRDGTIYIMDGIKTILTISFKFNISDCYLRSFVLNNYNANLDYEDSIGFSNLFDYLDVYLRKFPSNF</sequence>